<dbReference type="Proteomes" id="UP000694620">
    <property type="component" value="Chromosome 12"/>
</dbReference>
<comment type="subcellular location">
    <subcellularLocation>
        <location evidence="1">Secreted</location>
        <location evidence="1">Extracellular space</location>
    </subcellularLocation>
</comment>
<keyword evidence="3 11" id="KW-0732">Signal</keyword>
<evidence type="ECO:0000256" key="1">
    <source>
        <dbReference type="ARBA" id="ARBA00004239"/>
    </source>
</evidence>
<feature type="signal peptide" evidence="11">
    <location>
        <begin position="1"/>
        <end position="24"/>
    </location>
</feature>
<dbReference type="InterPro" id="IPR001254">
    <property type="entry name" value="Trypsin_dom"/>
</dbReference>
<evidence type="ECO:0000256" key="8">
    <source>
        <dbReference type="ARBA" id="ARBA00036320"/>
    </source>
</evidence>
<dbReference type="Ensembl" id="ENSECRT00000026809.1">
    <property type="protein sequence ID" value="ENSECRP00000026263.1"/>
    <property type="gene ID" value="ENSECRG00000017754.1"/>
</dbReference>
<dbReference type="EC" id="3.4.21.4" evidence="9"/>
<dbReference type="SUPFAM" id="SSF50494">
    <property type="entry name" value="Trypsin-like serine proteases"/>
    <property type="match status" value="1"/>
</dbReference>
<dbReference type="PROSITE" id="PS00134">
    <property type="entry name" value="TRYPSIN_HIS"/>
    <property type="match status" value="1"/>
</dbReference>
<keyword evidence="5 10" id="KW-0720">Serine protease</keyword>
<evidence type="ECO:0000259" key="12">
    <source>
        <dbReference type="PROSITE" id="PS50240"/>
    </source>
</evidence>
<dbReference type="InterPro" id="IPR043504">
    <property type="entry name" value="Peptidase_S1_PA_chymotrypsin"/>
</dbReference>
<keyword evidence="6" id="KW-0865">Zymogen</keyword>
<keyword evidence="7" id="KW-1015">Disulfide bond</keyword>
<keyword evidence="4 10" id="KW-0378">Hydrolase</keyword>
<dbReference type="GeneTree" id="ENSGT01030000234551"/>
<gene>
    <name evidence="13" type="primary">LOC114662704</name>
</gene>
<dbReference type="CDD" id="cd00190">
    <property type="entry name" value="Tryp_SPc"/>
    <property type="match status" value="1"/>
</dbReference>
<evidence type="ECO:0000313" key="13">
    <source>
        <dbReference type="Ensembl" id="ENSECRP00000026263.1"/>
    </source>
</evidence>
<dbReference type="InterPro" id="IPR018114">
    <property type="entry name" value="TRYPSIN_HIS"/>
</dbReference>
<evidence type="ECO:0000256" key="6">
    <source>
        <dbReference type="ARBA" id="ARBA00023145"/>
    </source>
</evidence>
<evidence type="ECO:0000256" key="7">
    <source>
        <dbReference type="ARBA" id="ARBA00023157"/>
    </source>
</evidence>
<dbReference type="FunFam" id="2.40.10.10:FF:000005">
    <property type="entry name" value="Serine protease 37"/>
    <property type="match status" value="1"/>
</dbReference>
<dbReference type="PRINTS" id="PR00722">
    <property type="entry name" value="CHYMOTRYPSIN"/>
</dbReference>
<evidence type="ECO:0000256" key="9">
    <source>
        <dbReference type="ARBA" id="ARBA00038868"/>
    </source>
</evidence>
<dbReference type="PANTHER" id="PTHR24271:SF81">
    <property type="entry name" value="GRANZYME B"/>
    <property type="match status" value="1"/>
</dbReference>
<feature type="domain" description="Peptidase S1" evidence="12">
    <location>
        <begin position="27"/>
        <end position="249"/>
    </location>
</feature>
<dbReference type="SMART" id="SM00020">
    <property type="entry name" value="Tryp_SPc"/>
    <property type="match status" value="1"/>
</dbReference>
<dbReference type="AlphaFoldDB" id="A0A8C4T3A9"/>
<keyword evidence="2 10" id="KW-0645">Protease</keyword>
<accession>A0A8C4T3A9</accession>
<reference evidence="13" key="1">
    <citation type="submission" date="2021-06" db="EMBL/GenBank/DDBJ databases">
        <authorList>
            <consortium name="Wellcome Sanger Institute Data Sharing"/>
        </authorList>
    </citation>
    <scope>NUCLEOTIDE SEQUENCE [LARGE SCALE GENOMIC DNA]</scope>
</reference>
<evidence type="ECO:0000256" key="11">
    <source>
        <dbReference type="SAM" id="SignalP"/>
    </source>
</evidence>
<dbReference type="InterPro" id="IPR001314">
    <property type="entry name" value="Peptidase_S1A"/>
</dbReference>
<dbReference type="PROSITE" id="PS00135">
    <property type="entry name" value="TRYPSIN_SER"/>
    <property type="match status" value="1"/>
</dbReference>
<evidence type="ECO:0000256" key="3">
    <source>
        <dbReference type="ARBA" id="ARBA00022729"/>
    </source>
</evidence>
<evidence type="ECO:0000256" key="2">
    <source>
        <dbReference type="ARBA" id="ARBA00022670"/>
    </source>
</evidence>
<dbReference type="InterPro" id="IPR033116">
    <property type="entry name" value="TRYPSIN_SER"/>
</dbReference>
<evidence type="ECO:0000256" key="5">
    <source>
        <dbReference type="ARBA" id="ARBA00022825"/>
    </source>
</evidence>
<dbReference type="Gene3D" id="2.40.10.10">
    <property type="entry name" value="Trypsin-like serine proteases"/>
    <property type="match status" value="1"/>
</dbReference>
<comment type="catalytic activity">
    <reaction evidence="8">
        <text>Preferential cleavage: Arg-|-Xaa, Lys-|-Xaa.</text>
        <dbReference type="EC" id="3.4.21.4"/>
    </reaction>
</comment>
<name>A0A8C4T3A9_ERPCA</name>
<sequence>MKVMLVVFWITITAVSIGLAGVSGDKIIDGTEARPHSRPYMAYLDIKSLFKRYACGGFLIHRNFVLTAGHCKGRSINVILGVHNLTKPEPSVQVIKVKNMIRHERYNKKKLENDIMLLKLEKSATLTNDVTIINIPNSTQNFRNGTLCSVAGWGKTASSGYGSNTLREVDVTVQEPCKDPKMICARGTGQKGICNGDSGGPLICPDNNNSPLAVGIVSYSDTKCCEENNRNDVYTMVSAYRSWLDNKMSQYPLV</sequence>
<keyword evidence="14" id="KW-1185">Reference proteome</keyword>
<organism evidence="13 14">
    <name type="scientific">Erpetoichthys calabaricus</name>
    <name type="common">Rope fish</name>
    <name type="synonym">Calamoichthys calabaricus</name>
    <dbReference type="NCBI Taxonomy" id="27687"/>
    <lineage>
        <taxon>Eukaryota</taxon>
        <taxon>Metazoa</taxon>
        <taxon>Chordata</taxon>
        <taxon>Craniata</taxon>
        <taxon>Vertebrata</taxon>
        <taxon>Euteleostomi</taxon>
        <taxon>Actinopterygii</taxon>
        <taxon>Polypteriformes</taxon>
        <taxon>Polypteridae</taxon>
        <taxon>Erpetoichthys</taxon>
    </lineage>
</organism>
<reference evidence="13" key="2">
    <citation type="submission" date="2025-08" db="UniProtKB">
        <authorList>
            <consortium name="Ensembl"/>
        </authorList>
    </citation>
    <scope>IDENTIFICATION</scope>
</reference>
<dbReference type="GO" id="GO:0006508">
    <property type="term" value="P:proteolysis"/>
    <property type="evidence" value="ECO:0007669"/>
    <property type="project" value="UniProtKB-KW"/>
</dbReference>
<reference evidence="13" key="3">
    <citation type="submission" date="2025-09" db="UniProtKB">
        <authorList>
            <consortium name="Ensembl"/>
        </authorList>
    </citation>
    <scope>IDENTIFICATION</scope>
</reference>
<dbReference type="GO" id="GO:0004252">
    <property type="term" value="F:serine-type endopeptidase activity"/>
    <property type="evidence" value="ECO:0007669"/>
    <property type="project" value="UniProtKB-EC"/>
</dbReference>
<evidence type="ECO:0000256" key="10">
    <source>
        <dbReference type="RuleBase" id="RU363034"/>
    </source>
</evidence>
<dbReference type="PROSITE" id="PS50240">
    <property type="entry name" value="TRYPSIN_DOM"/>
    <property type="match status" value="1"/>
</dbReference>
<dbReference type="Pfam" id="PF00089">
    <property type="entry name" value="Trypsin"/>
    <property type="match status" value="1"/>
</dbReference>
<dbReference type="InterPro" id="IPR009003">
    <property type="entry name" value="Peptidase_S1_PA"/>
</dbReference>
<dbReference type="PANTHER" id="PTHR24271">
    <property type="entry name" value="KALLIKREIN-RELATED"/>
    <property type="match status" value="1"/>
</dbReference>
<evidence type="ECO:0000313" key="14">
    <source>
        <dbReference type="Proteomes" id="UP000694620"/>
    </source>
</evidence>
<dbReference type="GO" id="GO:0005576">
    <property type="term" value="C:extracellular region"/>
    <property type="evidence" value="ECO:0007669"/>
    <property type="project" value="UniProtKB-SubCell"/>
</dbReference>
<evidence type="ECO:0000256" key="4">
    <source>
        <dbReference type="ARBA" id="ARBA00022801"/>
    </source>
</evidence>
<feature type="chain" id="PRO_5034282910" description="trypsin" evidence="11">
    <location>
        <begin position="25"/>
        <end position="254"/>
    </location>
</feature>
<proteinExistence type="predicted"/>
<protein>
    <recommendedName>
        <fullName evidence="9">trypsin</fullName>
        <ecNumber evidence="9">3.4.21.4</ecNumber>
    </recommendedName>
</protein>